<organism evidence="2">
    <name type="scientific">uncultured Rubrobacteraceae bacterium</name>
    <dbReference type="NCBI Taxonomy" id="349277"/>
    <lineage>
        <taxon>Bacteria</taxon>
        <taxon>Bacillati</taxon>
        <taxon>Actinomycetota</taxon>
        <taxon>Rubrobacteria</taxon>
        <taxon>Rubrobacterales</taxon>
        <taxon>Rubrobacteraceae</taxon>
        <taxon>environmental samples</taxon>
    </lineage>
</organism>
<feature type="region of interest" description="Disordered" evidence="1">
    <location>
        <begin position="1"/>
        <end position="290"/>
    </location>
</feature>
<gene>
    <name evidence="2" type="ORF">AVDCRST_MAG05-117</name>
</gene>
<name>A0A6J4RBE8_9ACTN</name>
<evidence type="ECO:0000256" key="1">
    <source>
        <dbReference type="SAM" id="MobiDB-lite"/>
    </source>
</evidence>
<feature type="compositionally biased region" description="Basic residues" evidence="1">
    <location>
        <begin position="183"/>
        <end position="192"/>
    </location>
</feature>
<evidence type="ECO:0000313" key="2">
    <source>
        <dbReference type="EMBL" id="CAA9466626.1"/>
    </source>
</evidence>
<feature type="compositionally biased region" description="Basic and acidic residues" evidence="1">
    <location>
        <begin position="91"/>
        <end position="110"/>
    </location>
</feature>
<feature type="compositionally biased region" description="Basic and acidic residues" evidence="1">
    <location>
        <begin position="17"/>
        <end position="26"/>
    </location>
</feature>
<reference evidence="2" key="1">
    <citation type="submission" date="2020-02" db="EMBL/GenBank/DDBJ databases">
        <authorList>
            <person name="Meier V. D."/>
        </authorList>
    </citation>
    <scope>NUCLEOTIDE SEQUENCE</scope>
    <source>
        <strain evidence="2">AVDCRST_MAG05</strain>
    </source>
</reference>
<protein>
    <submittedName>
        <fullName evidence="2">3-hydroxyisobutyrate dehydrogenase family protein</fullName>
    </submittedName>
</protein>
<feature type="compositionally biased region" description="Gly residues" evidence="1">
    <location>
        <begin position="126"/>
        <end position="140"/>
    </location>
</feature>
<feature type="compositionally biased region" description="Basic residues" evidence="1">
    <location>
        <begin position="69"/>
        <end position="90"/>
    </location>
</feature>
<feature type="compositionally biased region" description="Basic and acidic residues" evidence="1">
    <location>
        <begin position="143"/>
        <end position="161"/>
    </location>
</feature>
<sequence>GREQDRGPARDRHHGRRDGAEPDRGRPGGPRLEPLDREGRAARRRRGDGRREPHGGRPRRGLSADHAGRHGRHRGGRRGRRAPGARRGRRLAPDEHGRGEGQRDARPPGRRERRRLRGRAGAWHEGTGGAGAAGRAGLGSRGCPREVRARLRGRRGQDGVARRCGGGQPPQARRQQLDSGPPRRPRRDHRVRPRDQRRPAEVPGDDRERAIRPPLRADKGRHDDRRRVPDELLRAARPQGRRPGPRSRRSQGARHGGGLGRRGPLRRGDRGRPRRRGHGRRLRGREAEQL</sequence>
<feature type="compositionally biased region" description="Basic and acidic residues" evidence="1">
    <location>
        <begin position="1"/>
        <end position="10"/>
    </location>
</feature>
<dbReference type="AlphaFoldDB" id="A0A6J4RBE8"/>
<feature type="non-terminal residue" evidence="2">
    <location>
        <position position="290"/>
    </location>
</feature>
<proteinExistence type="predicted"/>
<feature type="compositionally biased region" description="Basic residues" evidence="1">
    <location>
        <begin position="239"/>
        <end position="252"/>
    </location>
</feature>
<accession>A0A6J4RBE8</accession>
<feature type="non-terminal residue" evidence="2">
    <location>
        <position position="1"/>
    </location>
</feature>
<feature type="compositionally biased region" description="Basic residues" evidence="1">
    <location>
        <begin position="272"/>
        <end position="283"/>
    </location>
</feature>
<feature type="compositionally biased region" description="Basic and acidic residues" evidence="1">
    <location>
        <begin position="193"/>
        <end position="234"/>
    </location>
</feature>
<dbReference type="EMBL" id="CADCVM010000019">
    <property type="protein sequence ID" value="CAA9466626.1"/>
    <property type="molecule type" value="Genomic_DNA"/>
</dbReference>